<feature type="compositionally biased region" description="Polar residues" evidence="1">
    <location>
        <begin position="563"/>
        <end position="572"/>
    </location>
</feature>
<feature type="region of interest" description="Disordered" evidence="1">
    <location>
        <begin position="40"/>
        <end position="79"/>
    </location>
</feature>
<dbReference type="GeneID" id="110974008"/>
<feature type="region of interest" description="Disordered" evidence="1">
    <location>
        <begin position="535"/>
        <end position="577"/>
    </location>
</feature>
<dbReference type="AlphaFoldDB" id="A0A8B7XJL2"/>
<organism evidence="4 5">
    <name type="scientific">Acanthaster planci</name>
    <name type="common">Crown-of-thorns starfish</name>
    <dbReference type="NCBI Taxonomy" id="133434"/>
    <lineage>
        <taxon>Eukaryota</taxon>
        <taxon>Metazoa</taxon>
        <taxon>Echinodermata</taxon>
        <taxon>Eleutherozoa</taxon>
        <taxon>Asterozoa</taxon>
        <taxon>Asteroidea</taxon>
        <taxon>Valvatacea</taxon>
        <taxon>Valvatida</taxon>
        <taxon>Acanthasteridae</taxon>
        <taxon>Acanthaster</taxon>
    </lineage>
</organism>
<dbReference type="RefSeq" id="XP_022080983.1">
    <property type="nucleotide sequence ID" value="XM_022225291.1"/>
</dbReference>
<evidence type="ECO:0000256" key="1">
    <source>
        <dbReference type="SAM" id="MobiDB-lite"/>
    </source>
</evidence>
<protein>
    <submittedName>
        <fullName evidence="5">Mucin-2-like isoform X1</fullName>
    </submittedName>
</protein>
<keyword evidence="2" id="KW-1133">Transmembrane helix</keyword>
<name>A0A8B7XJL2_ACAPL</name>
<feature type="compositionally biased region" description="Low complexity" evidence="1">
    <location>
        <begin position="420"/>
        <end position="434"/>
    </location>
</feature>
<feature type="compositionally biased region" description="Low complexity" evidence="1">
    <location>
        <begin position="115"/>
        <end position="125"/>
    </location>
</feature>
<keyword evidence="4" id="KW-1185">Reference proteome</keyword>
<feature type="signal peptide" evidence="3">
    <location>
        <begin position="1"/>
        <end position="38"/>
    </location>
</feature>
<dbReference type="KEGG" id="aplc:110974008"/>
<feature type="compositionally biased region" description="Polar residues" evidence="1">
    <location>
        <begin position="445"/>
        <end position="459"/>
    </location>
</feature>
<feature type="compositionally biased region" description="Polar residues" evidence="1">
    <location>
        <begin position="387"/>
        <end position="419"/>
    </location>
</feature>
<keyword evidence="2" id="KW-0812">Transmembrane</keyword>
<feature type="compositionally biased region" description="Low complexity" evidence="1">
    <location>
        <begin position="695"/>
        <end position="741"/>
    </location>
</feature>
<feature type="transmembrane region" description="Helical" evidence="2">
    <location>
        <begin position="1001"/>
        <end position="1026"/>
    </location>
</feature>
<proteinExistence type="predicted"/>
<evidence type="ECO:0000256" key="3">
    <source>
        <dbReference type="SAM" id="SignalP"/>
    </source>
</evidence>
<accession>A0A8B7XJL2</accession>
<feature type="compositionally biased region" description="Polar residues" evidence="1">
    <location>
        <begin position="681"/>
        <end position="694"/>
    </location>
</feature>
<evidence type="ECO:0000256" key="2">
    <source>
        <dbReference type="SAM" id="Phobius"/>
    </source>
</evidence>
<gene>
    <name evidence="5" type="primary">LOC110974008</name>
</gene>
<feature type="compositionally biased region" description="Low complexity" evidence="1">
    <location>
        <begin position="133"/>
        <end position="147"/>
    </location>
</feature>
<evidence type="ECO:0000313" key="5">
    <source>
        <dbReference type="RefSeq" id="XP_022080983.1"/>
    </source>
</evidence>
<feature type="region of interest" description="Disordered" evidence="1">
    <location>
        <begin position="681"/>
        <end position="746"/>
    </location>
</feature>
<keyword evidence="3" id="KW-0732">Signal</keyword>
<reference evidence="5" key="1">
    <citation type="submission" date="2025-08" db="UniProtKB">
        <authorList>
            <consortium name="RefSeq"/>
        </authorList>
    </citation>
    <scope>IDENTIFICATION</scope>
</reference>
<dbReference type="OrthoDB" id="10071929at2759"/>
<keyword evidence="2" id="KW-0472">Membrane</keyword>
<feature type="compositionally biased region" description="Low complexity" evidence="1">
    <location>
        <begin position="40"/>
        <end position="72"/>
    </location>
</feature>
<feature type="compositionally biased region" description="Low complexity" evidence="1">
    <location>
        <begin position="478"/>
        <end position="493"/>
    </location>
</feature>
<evidence type="ECO:0000313" key="4">
    <source>
        <dbReference type="Proteomes" id="UP000694845"/>
    </source>
</evidence>
<feature type="compositionally biased region" description="Low complexity" evidence="1">
    <location>
        <begin position="535"/>
        <end position="562"/>
    </location>
</feature>
<feature type="compositionally biased region" description="Polar residues" evidence="1">
    <location>
        <begin position="468"/>
        <end position="477"/>
    </location>
</feature>
<feature type="chain" id="PRO_5034999567" evidence="3">
    <location>
        <begin position="39"/>
        <end position="1105"/>
    </location>
</feature>
<feature type="region of interest" description="Disordered" evidence="1">
    <location>
        <begin position="387"/>
        <end position="493"/>
    </location>
</feature>
<dbReference type="OMA" id="LVESHQY"/>
<feature type="region of interest" description="Disordered" evidence="1">
    <location>
        <begin position="115"/>
        <end position="163"/>
    </location>
</feature>
<dbReference type="Proteomes" id="UP000694845">
    <property type="component" value="Unplaced"/>
</dbReference>
<sequence>MAPLSFRFCGVTSASMRLGPALCLLVLLNIVGSSHVAGQTPTGTTTGSDGSMTPAGAETSVATSVPTTAASVDSDGQATMGSTTLASLQESTASLADAGSTFSTAQLATSDSVASTAAGSAGGSTQPMSAWNGTTPETEGPQETMQPDMSTSVSDAGVTNAGDSQVPLATESVTTAAASVTVAANEGPRDDIHEVGGPGIITVAAFTTAAANELTPDGGNTAPGSVPESTSAAIFTTAAANELTPDEGNTAPGSVPESTSVAIFTTAAANDLTPDGGDTTPRSVPESTSAAILTTAAANELTPDGGNTAPGSVPESTSAAIFTTAAANELTPDGGNTAPSSVPESTSVAILTTAAANELTPDGGNTTPRSEPESTSVAIFTTQAATELTSNGGDVNQSTIPERQDTDTVATAVQVSVDMSTSSTAPPTSSEVTPGAPETPMVSGTDFSSMAQATGSSDGPGTVAVTPASHSTQSQENTASPAASTEPASAGSTQLVTIEAQTTAASPTTEVAASMPVATSAPVVDGTIGYSVGSTPPSATAPAAAQTGESTTSGSSPETTFTVSETPSTVQTVDRHTTGWPVSTAVATSAETGLLSTQGPLFVSTADTSAAVTLPSVDSTTAAMSPSPIQVESTSEVLTSVQRPVVKPYQNTTTTAFLTDDGTSPFAASTVVPTEALSAVTSQLPAETTPPSAKTTLPPAETTLPPAETTLPPAETTLPPAETTLPPAETTLPQTGTTQLPAETTLPPVETTQLSAETTQLPEETTQLSAETTQLPAETTQTTVATTQPSVVTTQTPAAVTTQALAETTKLAETTLQPTPAAATPQPPADLTTETQRLTTGVPVVATFMPSKPQFKPLSTLTEEEKKGTFTVESRGIMRDNWLAQKDVIFRNTVAPMLRNKSRKRQAPSTVQAEDIVYVSPSPVVKDGVLHITFFARSRGGDSGESVIDGNQVVGILNTESNMNEMKTALKVNDIKVYPGISSAILLQDTQTGVSIFGSRALFIGLIAIGCLSLVIIVAGFIYLVCDRKRGRSGEYITHHVNPDLEVGLDNPALMTEAGDKTAAINGNGAHLLSFKTDPEDGDIVPYNSFSPEDLANCEVEDTHL</sequence>